<protein>
    <submittedName>
        <fullName evidence="2">Uncharacterized protein</fullName>
    </submittedName>
</protein>
<dbReference type="OrthoDB" id="277808at2759"/>
<feature type="transmembrane region" description="Helical" evidence="1">
    <location>
        <begin position="181"/>
        <end position="214"/>
    </location>
</feature>
<evidence type="ECO:0000256" key="1">
    <source>
        <dbReference type="SAM" id="Phobius"/>
    </source>
</evidence>
<feature type="transmembrane region" description="Helical" evidence="1">
    <location>
        <begin position="7"/>
        <end position="28"/>
    </location>
</feature>
<keyword evidence="1" id="KW-1133">Transmembrane helix</keyword>
<accession>K2NKI4</accession>
<feature type="transmembrane region" description="Helical" evidence="1">
    <location>
        <begin position="106"/>
        <end position="127"/>
    </location>
</feature>
<gene>
    <name evidence="2" type="ORF">MOQ_001540</name>
</gene>
<keyword evidence="3" id="KW-1185">Reference proteome</keyword>
<dbReference type="EMBL" id="AHKC01006580">
    <property type="protein sequence ID" value="EKF38254.1"/>
    <property type="molecule type" value="Genomic_DNA"/>
</dbReference>
<organism evidence="2 3">
    <name type="scientific">Trypanosoma cruzi marinkellei</name>
    <dbReference type="NCBI Taxonomy" id="85056"/>
    <lineage>
        <taxon>Eukaryota</taxon>
        <taxon>Discoba</taxon>
        <taxon>Euglenozoa</taxon>
        <taxon>Kinetoplastea</taxon>
        <taxon>Metakinetoplastina</taxon>
        <taxon>Trypanosomatida</taxon>
        <taxon>Trypanosomatidae</taxon>
        <taxon>Trypanosoma</taxon>
        <taxon>Schizotrypanum</taxon>
    </lineage>
</organism>
<dbReference type="Proteomes" id="UP000007350">
    <property type="component" value="Unassembled WGS sequence"/>
</dbReference>
<keyword evidence="1" id="KW-0812">Transmembrane</keyword>
<proteinExistence type="predicted"/>
<dbReference type="AlphaFoldDB" id="K2NKI4"/>
<sequence length="268" mass="30151">MSESLGLFLVTVELLLFFIFDIILARVLNTLKLDHPELEECAPEDLPDLDPAAIVDSLQHNFEELYDHQHRRFTGGDTKEYTTLNETDVEFASAPPPPPPCNREKVLHGIILVCGPAAPVFTCLQFLFPNTFGWCRFPLPVWVQYAAVIPGLAAVFVFAARTSHVAQYSDVSKQQWILLMWFRLDFMCIMSLVAFFGAGAWLVAGCMFAVALYLAHRVMRIEKRLAHLTHETQLVRGEVDIEHVYVPGSEQAQRALASSDVQGYNALK</sequence>
<evidence type="ECO:0000313" key="2">
    <source>
        <dbReference type="EMBL" id="EKF38254.1"/>
    </source>
</evidence>
<comment type="caution">
    <text evidence="2">The sequence shown here is derived from an EMBL/GenBank/DDBJ whole genome shotgun (WGS) entry which is preliminary data.</text>
</comment>
<evidence type="ECO:0000313" key="3">
    <source>
        <dbReference type="Proteomes" id="UP000007350"/>
    </source>
</evidence>
<name>K2NKI4_TRYCR</name>
<feature type="transmembrane region" description="Helical" evidence="1">
    <location>
        <begin position="139"/>
        <end position="161"/>
    </location>
</feature>
<reference evidence="2 3" key="1">
    <citation type="journal article" date="2012" name="BMC Genomics">
        <title>Comparative genomic analysis of human infective Trypanosoma cruzi lineages with the bat-restricted subspecies T. cruzi marinkellei.</title>
        <authorList>
            <person name="Franzen O."/>
            <person name="Talavera-Lopez C."/>
            <person name="Ochaya S."/>
            <person name="Butler C.E."/>
            <person name="Messenger L.A."/>
            <person name="Lewis M.D."/>
            <person name="Llewellyn M.S."/>
            <person name="Marinkelle C.J."/>
            <person name="Tyler K.M."/>
            <person name="Miles M.A."/>
            <person name="Andersson B."/>
        </authorList>
    </citation>
    <scope>NUCLEOTIDE SEQUENCE [LARGE SCALE GENOMIC DNA]</scope>
    <source>
        <strain evidence="2 3">B7</strain>
    </source>
</reference>
<keyword evidence="1" id="KW-0472">Membrane</keyword>